<gene>
    <name evidence="4" type="ORF">AKO1_002139</name>
</gene>
<dbReference type="Proteomes" id="UP001431209">
    <property type="component" value="Unassembled WGS sequence"/>
</dbReference>
<evidence type="ECO:0000256" key="3">
    <source>
        <dbReference type="PIRSR" id="PIRSR600246-3"/>
    </source>
</evidence>
<reference evidence="4 5" key="1">
    <citation type="submission" date="2024-03" db="EMBL/GenBank/DDBJ databases">
        <title>The Acrasis kona genome and developmental transcriptomes reveal deep origins of eukaryotic multicellular pathways.</title>
        <authorList>
            <person name="Sheikh S."/>
            <person name="Fu C.-J."/>
            <person name="Brown M.W."/>
            <person name="Baldauf S.L."/>
        </authorList>
    </citation>
    <scope>NUCLEOTIDE SEQUENCE [LARGE SCALE GENOMIC DNA]</scope>
    <source>
        <strain evidence="4 5">ATCC MYA-3509</strain>
    </source>
</reference>
<feature type="active site" description="Nucleophile" evidence="1">
    <location>
        <position position="119"/>
    </location>
</feature>
<dbReference type="GO" id="GO:0005737">
    <property type="term" value="C:cytoplasm"/>
    <property type="evidence" value="ECO:0007669"/>
    <property type="project" value="TreeGrafter"/>
</dbReference>
<protein>
    <submittedName>
        <fullName evidence="4">Glycosylasparaginase</fullName>
    </submittedName>
</protein>
<name>A0AAW2Z9T3_9EUKA</name>
<feature type="site" description="Cleavage; by autolysis" evidence="3">
    <location>
        <begin position="118"/>
        <end position="119"/>
    </location>
</feature>
<keyword evidence="5" id="KW-1185">Reference proteome</keyword>
<dbReference type="Gene3D" id="3.60.20.30">
    <property type="entry name" value="(Glycosyl)asparaginase"/>
    <property type="match status" value="1"/>
</dbReference>
<dbReference type="PANTHER" id="PTHR10188">
    <property type="entry name" value="L-ASPARAGINASE"/>
    <property type="match status" value="1"/>
</dbReference>
<dbReference type="SUPFAM" id="SSF56235">
    <property type="entry name" value="N-terminal nucleophile aminohydrolases (Ntn hydrolases)"/>
    <property type="match status" value="1"/>
</dbReference>
<evidence type="ECO:0000313" key="5">
    <source>
        <dbReference type="Proteomes" id="UP001431209"/>
    </source>
</evidence>
<evidence type="ECO:0000256" key="1">
    <source>
        <dbReference type="PIRSR" id="PIRSR600246-1"/>
    </source>
</evidence>
<dbReference type="GO" id="GO:0003948">
    <property type="term" value="F:N4-(beta-N-acetylglucosaminyl)-L-asparaginase activity"/>
    <property type="evidence" value="ECO:0007669"/>
    <property type="project" value="TreeGrafter"/>
</dbReference>
<dbReference type="Pfam" id="PF01112">
    <property type="entry name" value="Asparaginase_2"/>
    <property type="match status" value="1"/>
</dbReference>
<evidence type="ECO:0000313" key="4">
    <source>
        <dbReference type="EMBL" id="KAL0485866.1"/>
    </source>
</evidence>
<comment type="caution">
    <text evidence="4">The sequence shown here is derived from an EMBL/GenBank/DDBJ whole genome shotgun (WGS) entry which is preliminary data.</text>
</comment>
<dbReference type="AlphaFoldDB" id="A0AAW2Z9T3"/>
<dbReference type="InterPro" id="IPR000246">
    <property type="entry name" value="Peptidase_T2"/>
</dbReference>
<sequence>MQCDHSVGFGGSPNERGEVTLDAMIMNGRTMQIGAVANLKKIKHAVKAARLVMDKTYMTLLAGNDATEFATKFGLKQTNLSTEYSNELHKKWIDGGKVPNYWKSEEPNVFDPNHVGHDTIGMVTRDSQSNFACSTSTNGLSFRIPGRVGDAPIPGSGCYVENGVGGAAATGLGDVLMRFLPAYRAVVVNMKYRNMHPKDACAEALQEVLKYEPKSFGGLVCVNEAGEYGAAAIGAFRDYYKYSFVSMDTGRVIVRNWNE</sequence>
<dbReference type="EMBL" id="JAOPGA020001177">
    <property type="protein sequence ID" value="KAL0485866.1"/>
    <property type="molecule type" value="Genomic_DNA"/>
</dbReference>
<accession>A0AAW2Z9T3</accession>
<feature type="binding site" evidence="2">
    <location>
        <begin position="170"/>
        <end position="173"/>
    </location>
    <ligand>
        <name>substrate</name>
    </ligand>
</feature>
<evidence type="ECO:0000256" key="2">
    <source>
        <dbReference type="PIRSR" id="PIRSR600246-2"/>
    </source>
</evidence>
<feature type="binding site" evidence="2">
    <location>
        <begin position="147"/>
        <end position="150"/>
    </location>
    <ligand>
        <name>substrate</name>
    </ligand>
</feature>
<proteinExistence type="predicted"/>
<dbReference type="InterPro" id="IPR029055">
    <property type="entry name" value="Ntn_hydrolases_N"/>
</dbReference>
<dbReference type="CDD" id="cd04513">
    <property type="entry name" value="Glycosylasparaginase"/>
    <property type="match status" value="1"/>
</dbReference>
<dbReference type="PANTHER" id="PTHR10188:SF6">
    <property type="entry name" value="N(4)-(BETA-N-ACETYLGLUCOSAMINYL)-L-ASPARAGINASE"/>
    <property type="match status" value="1"/>
</dbReference>
<organism evidence="4 5">
    <name type="scientific">Acrasis kona</name>
    <dbReference type="NCBI Taxonomy" id="1008807"/>
    <lineage>
        <taxon>Eukaryota</taxon>
        <taxon>Discoba</taxon>
        <taxon>Heterolobosea</taxon>
        <taxon>Tetramitia</taxon>
        <taxon>Eutetramitia</taxon>
        <taxon>Acrasidae</taxon>
        <taxon>Acrasis</taxon>
    </lineage>
</organism>